<proteinExistence type="predicted"/>
<name>A0AC35EVN8_9BILA</name>
<evidence type="ECO:0000313" key="1">
    <source>
        <dbReference type="Proteomes" id="UP000887580"/>
    </source>
</evidence>
<dbReference type="Proteomes" id="UP000887580">
    <property type="component" value="Unplaced"/>
</dbReference>
<protein>
    <submittedName>
        <fullName evidence="2">G-protein coupled receptors family 1 profile domain-containing protein</fullName>
    </submittedName>
</protein>
<sequence length="233" mass="27256">MSLQRYLVVCTRWRYTASATLTTFIPITIGIIACVIVPVVWEIMYTEVVPYPINITEPPVVCLNVMPTEISPYFINYTFMCGFAVPLCVMAICYFMLVRHVRQRFHERKGFNTSQIRRPRYMCELTKSIWRIAIFHFICWAPFHFFTALPLVAQIFHISIPALENDDDETWFKTGSLFGNMLPYINSAGNWILYAFLNRDVRNHIIRRDSRNSKYGFQPVTVSYRSTLSTSVF</sequence>
<reference evidence="2" key="1">
    <citation type="submission" date="2022-11" db="UniProtKB">
        <authorList>
            <consortium name="WormBaseParasite"/>
        </authorList>
    </citation>
    <scope>IDENTIFICATION</scope>
</reference>
<organism evidence="1 2">
    <name type="scientific">Panagrolaimus sp. PS1159</name>
    <dbReference type="NCBI Taxonomy" id="55785"/>
    <lineage>
        <taxon>Eukaryota</taxon>
        <taxon>Metazoa</taxon>
        <taxon>Ecdysozoa</taxon>
        <taxon>Nematoda</taxon>
        <taxon>Chromadorea</taxon>
        <taxon>Rhabditida</taxon>
        <taxon>Tylenchina</taxon>
        <taxon>Panagrolaimomorpha</taxon>
        <taxon>Panagrolaimoidea</taxon>
        <taxon>Panagrolaimidae</taxon>
        <taxon>Panagrolaimus</taxon>
    </lineage>
</organism>
<accession>A0AC35EVN8</accession>
<evidence type="ECO:0000313" key="2">
    <source>
        <dbReference type="WBParaSite" id="PS1159_v2.g11129.t1"/>
    </source>
</evidence>
<dbReference type="WBParaSite" id="PS1159_v2.g11129.t1">
    <property type="protein sequence ID" value="PS1159_v2.g11129.t1"/>
    <property type="gene ID" value="PS1159_v2.g11129"/>
</dbReference>